<evidence type="ECO:0000256" key="1">
    <source>
        <dbReference type="SAM" id="SignalP"/>
    </source>
</evidence>
<gene>
    <name evidence="2" type="ORF">IAB69_00595</name>
</gene>
<keyword evidence="1" id="KW-0732">Signal</keyword>
<organism evidence="2 3">
    <name type="scientific">Candidatus Coproplasma excrementigallinarum</name>
    <dbReference type="NCBI Taxonomy" id="2840747"/>
    <lineage>
        <taxon>Bacteria</taxon>
        <taxon>Bacillati</taxon>
        <taxon>Bacillota</taxon>
        <taxon>Clostridia</taxon>
        <taxon>Eubacteriales</taxon>
        <taxon>Candidatus Coproplasma</taxon>
    </lineage>
</organism>
<dbReference type="PROSITE" id="PS51257">
    <property type="entry name" value="PROKAR_LIPOPROTEIN"/>
    <property type="match status" value="1"/>
</dbReference>
<feature type="signal peptide" evidence="1">
    <location>
        <begin position="1"/>
        <end position="22"/>
    </location>
</feature>
<reference evidence="2" key="2">
    <citation type="journal article" date="2021" name="PeerJ">
        <title>Extensive microbial diversity within the chicken gut microbiome revealed by metagenomics and culture.</title>
        <authorList>
            <person name="Gilroy R."/>
            <person name="Ravi A."/>
            <person name="Getino M."/>
            <person name="Pursley I."/>
            <person name="Horton D.L."/>
            <person name="Alikhan N.F."/>
            <person name="Baker D."/>
            <person name="Gharbi K."/>
            <person name="Hall N."/>
            <person name="Watson M."/>
            <person name="Adriaenssens E.M."/>
            <person name="Foster-Nyarko E."/>
            <person name="Jarju S."/>
            <person name="Secka A."/>
            <person name="Antonio M."/>
            <person name="Oren A."/>
            <person name="Chaudhuri R.R."/>
            <person name="La Ragione R."/>
            <person name="Hildebrand F."/>
            <person name="Pallen M.J."/>
        </authorList>
    </citation>
    <scope>NUCLEOTIDE SEQUENCE</scope>
    <source>
        <strain evidence="2">CHK195-12923</strain>
    </source>
</reference>
<protein>
    <recommendedName>
        <fullName evidence="4">Lipoprotein</fullName>
    </recommendedName>
</protein>
<proteinExistence type="predicted"/>
<accession>A0A9D1MIX9</accession>
<dbReference type="Proteomes" id="UP000824110">
    <property type="component" value="Unassembled WGS sequence"/>
</dbReference>
<evidence type="ECO:0000313" key="3">
    <source>
        <dbReference type="Proteomes" id="UP000824110"/>
    </source>
</evidence>
<dbReference type="EMBL" id="DVNE01000006">
    <property type="protein sequence ID" value="HIU61134.1"/>
    <property type="molecule type" value="Genomic_DNA"/>
</dbReference>
<dbReference type="AlphaFoldDB" id="A0A9D1MIX9"/>
<feature type="chain" id="PRO_5039183227" description="Lipoprotein" evidence="1">
    <location>
        <begin position="23"/>
        <end position="128"/>
    </location>
</feature>
<reference evidence="2" key="1">
    <citation type="submission" date="2020-10" db="EMBL/GenBank/DDBJ databases">
        <authorList>
            <person name="Gilroy R."/>
        </authorList>
    </citation>
    <scope>NUCLEOTIDE SEQUENCE</scope>
    <source>
        <strain evidence="2">CHK195-12923</strain>
    </source>
</reference>
<evidence type="ECO:0008006" key="4">
    <source>
        <dbReference type="Google" id="ProtNLM"/>
    </source>
</evidence>
<comment type="caution">
    <text evidence="2">The sequence shown here is derived from an EMBL/GenBank/DDBJ whole genome shotgun (WGS) entry which is preliminary data.</text>
</comment>
<evidence type="ECO:0000313" key="2">
    <source>
        <dbReference type="EMBL" id="HIU61134.1"/>
    </source>
</evidence>
<sequence>MINKVLAGVCVCALGMAAAVLCSCTTVPEFLDGAESISLRRNEADSNIEVLEKTDEINSVLAFFKNIQFVEEGITGEPATAIVISVDGESNSIIYVYSSGAALARFFLIIDCYKWSLHGRDLQDKQTI</sequence>
<name>A0A9D1MIX9_9FIRM</name>